<dbReference type="AlphaFoldDB" id="W7E1X7"/>
<evidence type="ECO:0000313" key="12">
    <source>
        <dbReference type="Proteomes" id="UP000054337"/>
    </source>
</evidence>
<reference evidence="11 12" key="1">
    <citation type="journal article" date="2013" name="PLoS Genet.">
        <title>Comparative genome structure, secondary metabolite, and effector coding capacity across Cochliobolus pathogens.</title>
        <authorList>
            <person name="Condon B.J."/>
            <person name="Leng Y."/>
            <person name="Wu D."/>
            <person name="Bushley K.E."/>
            <person name="Ohm R.A."/>
            <person name="Otillar R."/>
            <person name="Martin J."/>
            <person name="Schackwitz W."/>
            <person name="Grimwood J."/>
            <person name="MohdZainudin N."/>
            <person name="Xue C."/>
            <person name="Wang R."/>
            <person name="Manning V.A."/>
            <person name="Dhillon B."/>
            <person name="Tu Z.J."/>
            <person name="Steffenson B.J."/>
            <person name="Salamov A."/>
            <person name="Sun H."/>
            <person name="Lowry S."/>
            <person name="LaButti K."/>
            <person name="Han J."/>
            <person name="Copeland A."/>
            <person name="Lindquist E."/>
            <person name="Barry K."/>
            <person name="Schmutz J."/>
            <person name="Baker S.E."/>
            <person name="Ciuffetti L.M."/>
            <person name="Grigoriev I.V."/>
            <person name="Zhong S."/>
            <person name="Turgeon B.G."/>
        </authorList>
    </citation>
    <scope>NUCLEOTIDE SEQUENCE [LARGE SCALE GENOMIC DNA]</scope>
    <source>
        <strain evidence="11 12">FI3</strain>
    </source>
</reference>
<feature type="transmembrane region" description="Helical" evidence="10">
    <location>
        <begin position="88"/>
        <end position="107"/>
    </location>
</feature>
<keyword evidence="3 10" id="KW-0813">Transport</keyword>
<organism evidence="11 12">
    <name type="scientific">Bipolaris victoriae (strain FI3)</name>
    <name type="common">Victoria blight of oats agent</name>
    <name type="synonym">Cochliobolus victoriae</name>
    <dbReference type="NCBI Taxonomy" id="930091"/>
    <lineage>
        <taxon>Eukaryota</taxon>
        <taxon>Fungi</taxon>
        <taxon>Dikarya</taxon>
        <taxon>Ascomycota</taxon>
        <taxon>Pezizomycotina</taxon>
        <taxon>Dothideomycetes</taxon>
        <taxon>Pleosporomycetidae</taxon>
        <taxon>Pleosporales</taxon>
        <taxon>Pleosporineae</taxon>
        <taxon>Pleosporaceae</taxon>
        <taxon>Bipolaris</taxon>
    </lineage>
</organism>
<feature type="transmembrane region" description="Helical" evidence="10">
    <location>
        <begin position="153"/>
        <end position="175"/>
    </location>
</feature>
<name>W7E1X7_BIPV3</name>
<proteinExistence type="inferred from homology"/>
<evidence type="ECO:0000256" key="5">
    <source>
        <dbReference type="ARBA" id="ARBA00022824"/>
    </source>
</evidence>
<evidence type="ECO:0000256" key="6">
    <source>
        <dbReference type="ARBA" id="ARBA00022989"/>
    </source>
</evidence>
<dbReference type="HOGENOM" id="CLU_057366_0_0_1"/>
<dbReference type="GO" id="GO:0000139">
    <property type="term" value="C:Golgi membrane"/>
    <property type="evidence" value="ECO:0007669"/>
    <property type="project" value="UniProtKB-SubCell"/>
</dbReference>
<accession>W7E1X7</accession>
<dbReference type="GO" id="GO:0032541">
    <property type="term" value="C:cortical endoplasmic reticulum"/>
    <property type="evidence" value="ECO:0007669"/>
    <property type="project" value="TreeGrafter"/>
</dbReference>
<keyword evidence="7 10" id="KW-0445">Lipid transport</keyword>
<keyword evidence="6 10" id="KW-1133">Transmembrane helix</keyword>
<evidence type="ECO:0000256" key="8">
    <source>
        <dbReference type="ARBA" id="ARBA00023098"/>
    </source>
</evidence>
<keyword evidence="12" id="KW-1185">Reference proteome</keyword>
<comment type="similarity">
    <text evidence="2 10">Belongs to the ARV1 family.</text>
</comment>
<dbReference type="EMBL" id="KI968811">
    <property type="protein sequence ID" value="EUN22431.1"/>
    <property type="molecule type" value="Genomic_DNA"/>
</dbReference>
<dbReference type="PANTHER" id="PTHR14467">
    <property type="entry name" value="ARV1"/>
    <property type="match status" value="1"/>
</dbReference>
<comment type="caution">
    <text evidence="10">Lacks conserved residue(s) required for the propagation of feature annotation.</text>
</comment>
<keyword evidence="8 10" id="KW-0443">Lipid metabolism</keyword>
<evidence type="ECO:0000256" key="7">
    <source>
        <dbReference type="ARBA" id="ARBA00023055"/>
    </source>
</evidence>
<dbReference type="Pfam" id="PF04161">
    <property type="entry name" value="Arv1"/>
    <property type="match status" value="1"/>
</dbReference>
<dbReference type="GO" id="GO:0016125">
    <property type="term" value="P:sterol metabolic process"/>
    <property type="evidence" value="ECO:0007669"/>
    <property type="project" value="UniProtKB-UniRule"/>
</dbReference>
<dbReference type="Proteomes" id="UP000054337">
    <property type="component" value="Unassembled WGS sequence"/>
</dbReference>
<evidence type="ECO:0000256" key="2">
    <source>
        <dbReference type="ARBA" id="ARBA00009187"/>
    </source>
</evidence>
<dbReference type="GO" id="GO:0097036">
    <property type="term" value="P:regulation of plasma membrane sterol distribution"/>
    <property type="evidence" value="ECO:0007669"/>
    <property type="project" value="UniProtKB-UniRule"/>
</dbReference>
<dbReference type="InterPro" id="IPR007290">
    <property type="entry name" value="Arv1"/>
</dbReference>
<evidence type="ECO:0000256" key="10">
    <source>
        <dbReference type="RuleBase" id="RU368065"/>
    </source>
</evidence>
<protein>
    <recommendedName>
        <fullName evidence="10">Protein ARV</fullName>
    </recommendedName>
</protein>
<evidence type="ECO:0000256" key="3">
    <source>
        <dbReference type="ARBA" id="ARBA00022448"/>
    </source>
</evidence>
<keyword evidence="4 10" id="KW-0812">Transmembrane</keyword>
<keyword evidence="9 10" id="KW-0472">Membrane</keyword>
<sequence>MPICISCRTPVRTLYTTYSKADDRALGKGVRLTQCPHCKKFADKYVEHDFVVLFIDLVLIKAEVYRHLLFNRLERGDDRFDGGNQRSILRLGILLLLFDVYLTWARIEKIPLPADSPLLSPFTAPPNASALGSLHSGVTNAMVLQAYPLGLQYLFFLGLVTLSTLAFHLPIRLLCAYNPAGLPGVLRRLWQRCIAYFPNPTPLSTALLVSSCTKLFPILLIVWEYDLPSSATAVSCAVIVNNIAALEILMDCGYFRAGILVGVGAGMRMLVGWSILRAAGLGTGWEGYLSEWTVASTLWGWASNAISSS</sequence>
<keyword evidence="10" id="KW-0746">Sphingolipid metabolism</keyword>
<evidence type="ECO:0000256" key="4">
    <source>
        <dbReference type="ARBA" id="ARBA00022692"/>
    </source>
</evidence>
<dbReference type="GeneID" id="26252430"/>
<dbReference type="PANTHER" id="PTHR14467:SF0">
    <property type="entry name" value="PROTEIN ARV1"/>
    <property type="match status" value="1"/>
</dbReference>
<dbReference type="OrthoDB" id="2192830at2759"/>
<dbReference type="RefSeq" id="XP_014551993.1">
    <property type="nucleotide sequence ID" value="XM_014696507.1"/>
</dbReference>
<evidence type="ECO:0000313" key="11">
    <source>
        <dbReference type="EMBL" id="EUN22431.1"/>
    </source>
</evidence>
<dbReference type="GO" id="GO:0032366">
    <property type="term" value="P:intracellular sterol transport"/>
    <property type="evidence" value="ECO:0007669"/>
    <property type="project" value="UniProtKB-UniRule"/>
</dbReference>
<comment type="subcellular location">
    <subcellularLocation>
        <location evidence="1 10">Endoplasmic reticulum membrane</location>
        <topology evidence="1 10">Multi-pass membrane protein</topology>
    </subcellularLocation>
    <subcellularLocation>
        <location evidence="10">Golgi apparatus membrane</location>
        <topology evidence="10">Multi-pass membrane protein</topology>
    </subcellularLocation>
</comment>
<keyword evidence="5 10" id="KW-0256">Endoplasmic reticulum</keyword>
<comment type="function">
    <text evidence="10">Mediator of sterol homeostasis involved in sterol uptake, trafficking and distribution into membranes.</text>
</comment>
<gene>
    <name evidence="11" type="ORF">COCVIDRAFT_19826</name>
</gene>
<evidence type="ECO:0000256" key="1">
    <source>
        <dbReference type="ARBA" id="ARBA00004477"/>
    </source>
</evidence>
<evidence type="ECO:0000256" key="9">
    <source>
        <dbReference type="ARBA" id="ARBA00023136"/>
    </source>
</evidence>
<keyword evidence="10" id="KW-0333">Golgi apparatus</keyword>
<dbReference type="GO" id="GO:0005789">
    <property type="term" value="C:endoplasmic reticulum membrane"/>
    <property type="evidence" value="ECO:0007669"/>
    <property type="project" value="UniProtKB-SubCell"/>
</dbReference>
<comment type="function">
    <text evidence="10">Regulates also the sphingolipid metabolism.</text>
</comment>
<dbReference type="GO" id="GO:0006665">
    <property type="term" value="P:sphingolipid metabolic process"/>
    <property type="evidence" value="ECO:0007669"/>
    <property type="project" value="UniProtKB-UniRule"/>
</dbReference>